<feature type="transmembrane region" description="Helical" evidence="1">
    <location>
        <begin position="97"/>
        <end position="117"/>
    </location>
</feature>
<feature type="transmembrane region" description="Helical" evidence="1">
    <location>
        <begin position="222"/>
        <end position="243"/>
    </location>
</feature>
<protein>
    <submittedName>
        <fullName evidence="2">Uncharacterized protein</fullName>
    </submittedName>
</protein>
<feature type="transmembrane region" description="Helical" evidence="1">
    <location>
        <begin position="73"/>
        <end position="91"/>
    </location>
</feature>
<evidence type="ECO:0000313" key="3">
    <source>
        <dbReference type="Proteomes" id="UP001438707"/>
    </source>
</evidence>
<feature type="transmembrane region" description="Helical" evidence="1">
    <location>
        <begin position="40"/>
        <end position="61"/>
    </location>
</feature>
<feature type="transmembrane region" description="Helical" evidence="1">
    <location>
        <begin position="255"/>
        <end position="275"/>
    </location>
</feature>
<evidence type="ECO:0000313" key="2">
    <source>
        <dbReference type="EMBL" id="KAK9838786.1"/>
    </source>
</evidence>
<keyword evidence="1" id="KW-0472">Membrane</keyword>
<comment type="caution">
    <text evidence="2">The sequence shown here is derived from an EMBL/GenBank/DDBJ whole genome shotgun (WGS) entry which is preliminary data.</text>
</comment>
<evidence type="ECO:0000256" key="1">
    <source>
        <dbReference type="SAM" id="Phobius"/>
    </source>
</evidence>
<reference evidence="2 3" key="1">
    <citation type="journal article" date="2024" name="Nat. Commun.">
        <title>Phylogenomics reveals the evolutionary origins of lichenization in chlorophyte algae.</title>
        <authorList>
            <person name="Puginier C."/>
            <person name="Libourel C."/>
            <person name="Otte J."/>
            <person name="Skaloud P."/>
            <person name="Haon M."/>
            <person name="Grisel S."/>
            <person name="Petersen M."/>
            <person name="Berrin J.G."/>
            <person name="Delaux P.M."/>
            <person name="Dal Grande F."/>
            <person name="Keller J."/>
        </authorList>
    </citation>
    <scope>NUCLEOTIDE SEQUENCE [LARGE SCALE GENOMIC DNA]</scope>
    <source>
        <strain evidence="2 3">SAG 2145</strain>
    </source>
</reference>
<accession>A0AAW1RYF8</accession>
<organism evidence="2 3">
    <name type="scientific">Apatococcus lobatus</name>
    <dbReference type="NCBI Taxonomy" id="904363"/>
    <lineage>
        <taxon>Eukaryota</taxon>
        <taxon>Viridiplantae</taxon>
        <taxon>Chlorophyta</taxon>
        <taxon>core chlorophytes</taxon>
        <taxon>Trebouxiophyceae</taxon>
        <taxon>Chlorellales</taxon>
        <taxon>Chlorellaceae</taxon>
        <taxon>Apatococcus</taxon>
    </lineage>
</organism>
<keyword evidence="3" id="KW-1185">Reference proteome</keyword>
<dbReference type="Proteomes" id="UP001438707">
    <property type="component" value="Unassembled WGS sequence"/>
</dbReference>
<keyword evidence="1" id="KW-0812">Transmembrane</keyword>
<keyword evidence="1" id="KW-1133">Transmembrane helix</keyword>
<gene>
    <name evidence="2" type="ORF">WJX74_003387</name>
</gene>
<sequence length="287" mass="30348">MALLAGPLAACLSGRPDGKVNLAIPLCVGSGLAYAGAGPTWRLMMLALPALAAIQVGTSMVQQTKQELRIPASRHIGMLLYVLALMLTWMLCKERGWPMFALVLWLSFAFCSIPNWGARMPVYHATDQGTMMLLGLMSNIAVSHLHQDSPALDALVLLAGLQVGCVGVAQMAVCNSCNPRGDDHGPNLMTSSGSYQGSSIQVAVFVAMSYALGLLWFTSGFWLAALLPVLSLPFAGLLVSQALRSSLQRSGPSLLRLSGAFALSFGSLLGLGIAGHSRQQQLALLLR</sequence>
<dbReference type="AlphaFoldDB" id="A0AAW1RYF8"/>
<name>A0AAW1RYF8_9CHLO</name>
<feature type="transmembrane region" description="Helical" evidence="1">
    <location>
        <begin position="195"/>
        <end position="216"/>
    </location>
</feature>
<dbReference type="EMBL" id="JALJOS010000005">
    <property type="protein sequence ID" value="KAK9838786.1"/>
    <property type="molecule type" value="Genomic_DNA"/>
</dbReference>
<proteinExistence type="predicted"/>